<proteinExistence type="inferred from homology"/>
<evidence type="ECO:0000256" key="8">
    <source>
        <dbReference type="ARBA" id="ARBA00033102"/>
    </source>
</evidence>
<dbReference type="Proteomes" id="UP000831537">
    <property type="component" value="Chromosome"/>
</dbReference>
<evidence type="ECO:0000313" key="13">
    <source>
        <dbReference type="EMBL" id="UOQ86139.1"/>
    </source>
</evidence>
<evidence type="ECO:0000256" key="6">
    <source>
        <dbReference type="ARBA" id="ARBA00022676"/>
    </source>
</evidence>
<evidence type="ECO:0000259" key="12">
    <source>
        <dbReference type="Pfam" id="PF02749"/>
    </source>
</evidence>
<dbReference type="EMBL" id="CP095071">
    <property type="protein sequence ID" value="UOQ86139.1"/>
    <property type="molecule type" value="Genomic_DNA"/>
</dbReference>
<keyword evidence="6 10" id="KW-0328">Glycosyltransferase</keyword>
<evidence type="ECO:0000256" key="1">
    <source>
        <dbReference type="ARBA" id="ARBA00003237"/>
    </source>
</evidence>
<dbReference type="PANTHER" id="PTHR32179">
    <property type="entry name" value="NICOTINATE-NUCLEOTIDE PYROPHOSPHORYLASE [CARBOXYLATING]"/>
    <property type="match status" value="1"/>
</dbReference>
<dbReference type="InterPro" id="IPR004393">
    <property type="entry name" value="NadC"/>
</dbReference>
<dbReference type="InterPro" id="IPR027277">
    <property type="entry name" value="NadC/ModD"/>
</dbReference>
<dbReference type="SUPFAM" id="SSF51690">
    <property type="entry name" value="Nicotinate/Quinolinate PRTase C-terminal domain-like"/>
    <property type="match status" value="1"/>
</dbReference>
<dbReference type="PIRSF" id="PIRSF006250">
    <property type="entry name" value="NadC_ModD"/>
    <property type="match status" value="1"/>
</dbReference>
<evidence type="ECO:0000313" key="14">
    <source>
        <dbReference type="Proteomes" id="UP000831537"/>
    </source>
</evidence>
<comment type="function">
    <text evidence="1">Involved in the catabolism of quinolinic acid (QA).</text>
</comment>
<sequence length="281" mass="30945">MNRLYLRRQLESFLHEDIGFGDQSTTALFPDQTLIGEGEFIAKQEGIFAGGIIIEEVFRLFGTETSVDLFKMDGEPLQKGEVMAKVTGPYAQLLTAERVILNLVQRLSGIATVTNQTIMKLSNSKIKLTDTRKTTPGLRMLEKYAVRCGGGVNHRFGLDDAIMLKDNHIVAAGTISRAVSQVRSTVGHMIKIEVEIENQQQLEEAIEAEVDVIMFDNMSPDHIKQLIHTVPSHIVTEASGSITNDNIAAYSDTGVHMISLGFLTHSAQALDISFSLVEVTK</sequence>
<reference evidence="13 14" key="1">
    <citation type="submission" date="2022-04" db="EMBL/GenBank/DDBJ databases">
        <title>Gracilibacillus sp. isolated from saltern.</title>
        <authorList>
            <person name="Won M."/>
            <person name="Lee C.-M."/>
            <person name="Woen H.-Y."/>
            <person name="Kwon S.-W."/>
        </authorList>
    </citation>
    <scope>NUCLEOTIDE SEQUENCE [LARGE SCALE GENOMIC DNA]</scope>
    <source>
        <strain evidence="13 14">SSPM10-3</strain>
    </source>
</reference>
<dbReference type="NCBIfam" id="TIGR00078">
    <property type="entry name" value="nadC"/>
    <property type="match status" value="1"/>
</dbReference>
<evidence type="ECO:0000256" key="10">
    <source>
        <dbReference type="PIRNR" id="PIRNR006250"/>
    </source>
</evidence>
<dbReference type="InterPro" id="IPR036068">
    <property type="entry name" value="Nicotinate_pribotase-like_C"/>
</dbReference>
<dbReference type="Gene3D" id="3.20.20.70">
    <property type="entry name" value="Aldolase class I"/>
    <property type="match status" value="1"/>
</dbReference>
<accession>A0ABY4GPE2</accession>
<dbReference type="InterPro" id="IPR037128">
    <property type="entry name" value="Quinolinate_PRibosylTase_N_sf"/>
</dbReference>
<keyword evidence="5" id="KW-0662">Pyridine nucleotide biosynthesis</keyword>
<keyword evidence="14" id="KW-1185">Reference proteome</keyword>
<dbReference type="Pfam" id="PF01729">
    <property type="entry name" value="QRPTase_C"/>
    <property type="match status" value="1"/>
</dbReference>
<organism evidence="13 14">
    <name type="scientific">Gracilibacillus salinarum</name>
    <dbReference type="NCBI Taxonomy" id="2932255"/>
    <lineage>
        <taxon>Bacteria</taxon>
        <taxon>Bacillati</taxon>
        <taxon>Bacillota</taxon>
        <taxon>Bacilli</taxon>
        <taxon>Bacillales</taxon>
        <taxon>Bacillaceae</taxon>
        <taxon>Gracilibacillus</taxon>
    </lineage>
</organism>
<gene>
    <name evidence="13" type="primary">nadC</name>
    <name evidence="13" type="ORF">MUN87_04365</name>
</gene>
<evidence type="ECO:0000256" key="3">
    <source>
        <dbReference type="ARBA" id="ARBA00009400"/>
    </source>
</evidence>
<evidence type="ECO:0000256" key="9">
    <source>
        <dbReference type="ARBA" id="ARBA00047445"/>
    </source>
</evidence>
<evidence type="ECO:0000256" key="5">
    <source>
        <dbReference type="ARBA" id="ARBA00022642"/>
    </source>
</evidence>
<comment type="similarity">
    <text evidence="3 10">Belongs to the NadC/ModD family.</text>
</comment>
<dbReference type="PANTHER" id="PTHR32179:SF3">
    <property type="entry name" value="NICOTINATE-NUCLEOTIDE PYROPHOSPHORYLASE [CARBOXYLATING]"/>
    <property type="match status" value="1"/>
</dbReference>
<evidence type="ECO:0000256" key="4">
    <source>
        <dbReference type="ARBA" id="ARBA00011944"/>
    </source>
</evidence>
<evidence type="ECO:0000259" key="11">
    <source>
        <dbReference type="Pfam" id="PF01729"/>
    </source>
</evidence>
<dbReference type="CDD" id="cd01572">
    <property type="entry name" value="QPRTase"/>
    <property type="match status" value="1"/>
</dbReference>
<dbReference type="SUPFAM" id="SSF54675">
    <property type="entry name" value="Nicotinate/Quinolinate PRTase N-terminal domain-like"/>
    <property type="match status" value="1"/>
</dbReference>
<keyword evidence="7 10" id="KW-0808">Transferase</keyword>
<feature type="domain" description="Quinolinate phosphoribosyl transferase C-terminal" evidence="11">
    <location>
        <begin position="110"/>
        <end position="274"/>
    </location>
</feature>
<dbReference type="Pfam" id="PF02749">
    <property type="entry name" value="QRPTase_N"/>
    <property type="match status" value="1"/>
</dbReference>
<protein>
    <recommendedName>
        <fullName evidence="4">nicotinate-nucleotide diphosphorylase (carboxylating)</fullName>
        <ecNumber evidence="4">2.4.2.19</ecNumber>
    </recommendedName>
    <alternativeName>
        <fullName evidence="8">Quinolinate phosphoribosyltransferase [decarboxylating]</fullName>
    </alternativeName>
</protein>
<dbReference type="InterPro" id="IPR013785">
    <property type="entry name" value="Aldolase_TIM"/>
</dbReference>
<name>A0ABY4GPE2_9BACI</name>
<dbReference type="InterPro" id="IPR002638">
    <property type="entry name" value="Quinolinate_PRibosylTrfase_C"/>
</dbReference>
<dbReference type="InterPro" id="IPR022412">
    <property type="entry name" value="Quinolinate_PRibosylTrfase_N"/>
</dbReference>
<dbReference type="RefSeq" id="WP_244746460.1">
    <property type="nucleotide sequence ID" value="NZ_CP095071.1"/>
</dbReference>
<evidence type="ECO:0000256" key="7">
    <source>
        <dbReference type="ARBA" id="ARBA00022679"/>
    </source>
</evidence>
<dbReference type="GO" id="GO:0004514">
    <property type="term" value="F:nicotinate-nucleotide diphosphorylase (carboxylating) activity"/>
    <property type="evidence" value="ECO:0007669"/>
    <property type="project" value="UniProtKB-EC"/>
</dbReference>
<dbReference type="Gene3D" id="3.90.1170.20">
    <property type="entry name" value="Quinolinate phosphoribosyl transferase, N-terminal domain"/>
    <property type="match status" value="1"/>
</dbReference>
<feature type="domain" description="Quinolinate phosphoribosyl transferase N-terminal" evidence="12">
    <location>
        <begin position="32"/>
        <end position="108"/>
    </location>
</feature>
<comment type="pathway">
    <text evidence="2">Cofactor biosynthesis; NAD(+) biosynthesis; nicotinate D-ribonucleotide from quinolinate: step 1/1.</text>
</comment>
<dbReference type="EC" id="2.4.2.19" evidence="4"/>
<comment type="catalytic activity">
    <reaction evidence="9">
        <text>nicotinate beta-D-ribonucleotide + CO2 + diphosphate = quinolinate + 5-phospho-alpha-D-ribose 1-diphosphate + 2 H(+)</text>
        <dbReference type="Rhea" id="RHEA:12733"/>
        <dbReference type="ChEBI" id="CHEBI:15378"/>
        <dbReference type="ChEBI" id="CHEBI:16526"/>
        <dbReference type="ChEBI" id="CHEBI:29959"/>
        <dbReference type="ChEBI" id="CHEBI:33019"/>
        <dbReference type="ChEBI" id="CHEBI:57502"/>
        <dbReference type="ChEBI" id="CHEBI:58017"/>
        <dbReference type="EC" id="2.4.2.19"/>
    </reaction>
</comment>
<evidence type="ECO:0000256" key="2">
    <source>
        <dbReference type="ARBA" id="ARBA00004893"/>
    </source>
</evidence>